<feature type="transmembrane region" description="Helical" evidence="5">
    <location>
        <begin position="57"/>
        <end position="75"/>
    </location>
</feature>
<feature type="transmembrane region" description="Helical" evidence="5">
    <location>
        <begin position="229"/>
        <end position="250"/>
    </location>
</feature>
<comment type="subcellular location">
    <subcellularLocation>
        <location evidence="1">Membrane</location>
        <topology evidence="1">Multi-pass membrane protein</topology>
    </subcellularLocation>
</comment>
<evidence type="ECO:0000256" key="1">
    <source>
        <dbReference type="ARBA" id="ARBA00004141"/>
    </source>
</evidence>
<keyword evidence="3 5" id="KW-1133">Transmembrane helix</keyword>
<accession>A0A6S6UJ03</accession>
<feature type="domain" description="EamA" evidence="6">
    <location>
        <begin position="165"/>
        <end position="303"/>
    </location>
</feature>
<evidence type="ECO:0000256" key="5">
    <source>
        <dbReference type="SAM" id="Phobius"/>
    </source>
</evidence>
<dbReference type="InterPro" id="IPR050638">
    <property type="entry name" value="AA-Vitamin_Transporters"/>
</dbReference>
<feature type="transmembrane region" description="Helical" evidence="5">
    <location>
        <begin position="164"/>
        <end position="183"/>
    </location>
</feature>
<keyword evidence="4 5" id="KW-0472">Membrane</keyword>
<dbReference type="GO" id="GO:0016020">
    <property type="term" value="C:membrane"/>
    <property type="evidence" value="ECO:0007669"/>
    <property type="project" value="UniProtKB-SubCell"/>
</dbReference>
<dbReference type="PANTHER" id="PTHR32322">
    <property type="entry name" value="INNER MEMBRANE TRANSPORTER"/>
    <property type="match status" value="1"/>
</dbReference>
<feature type="transmembrane region" description="Helical" evidence="5">
    <location>
        <begin position="82"/>
        <end position="104"/>
    </location>
</feature>
<feature type="domain" description="EamA" evidence="6">
    <location>
        <begin position="31"/>
        <end position="155"/>
    </location>
</feature>
<dbReference type="InterPro" id="IPR000620">
    <property type="entry name" value="EamA_dom"/>
</dbReference>
<proteinExistence type="predicted"/>
<dbReference type="InterPro" id="IPR037185">
    <property type="entry name" value="EmrE-like"/>
</dbReference>
<feature type="transmembrane region" description="Helical" evidence="5">
    <location>
        <begin position="110"/>
        <end position="132"/>
    </location>
</feature>
<sequence length="319" mass="35502">MTHSYIAKQTFQLLCGFNSTGNNLMPFRHQLLALMVAFIWGTNFVFIEMGLRELPPFLFACLRFILVAIPLVFILPRPKVPWWQLISYGFLIGFGQFGLLFWAIQDNITPGLASLVVQIQVFFTILLASALFHESIKRTQWIALFISFDGLLLIAVFTDGQTTLPGLGVVVIAAFSWAGGNLIVKQAGKVNIIAFIAWSSLFAIPPLALMSFYSEGWPAIQQGLEQAGLLSWSVVLWQTIGNTLIGYGLWNWLLGQHKASAVTPWALMVPVFGMIASAIVLNEPMPWWKWAAAILIMTGLTINLKTSRAKKLPAKHPIR</sequence>
<evidence type="ECO:0000256" key="2">
    <source>
        <dbReference type="ARBA" id="ARBA00022692"/>
    </source>
</evidence>
<dbReference type="AlphaFoldDB" id="A0A6S6UJ03"/>
<protein>
    <submittedName>
        <fullName evidence="7">Permease of the drug/metabolite transporter (DMT) superfamily</fullName>
    </submittedName>
</protein>
<feature type="transmembrane region" description="Helical" evidence="5">
    <location>
        <begin position="31"/>
        <end position="51"/>
    </location>
</feature>
<organism evidence="7">
    <name type="scientific">uncultured Thiotrichaceae bacterium</name>
    <dbReference type="NCBI Taxonomy" id="298394"/>
    <lineage>
        <taxon>Bacteria</taxon>
        <taxon>Pseudomonadati</taxon>
        <taxon>Pseudomonadota</taxon>
        <taxon>Gammaproteobacteria</taxon>
        <taxon>Thiotrichales</taxon>
        <taxon>Thiotrichaceae</taxon>
        <taxon>environmental samples</taxon>
    </lineage>
</organism>
<feature type="transmembrane region" description="Helical" evidence="5">
    <location>
        <begin position="190"/>
        <end position="209"/>
    </location>
</feature>
<gene>
    <name evidence="7" type="ORF">HELGO_WM20715</name>
</gene>
<dbReference type="PANTHER" id="PTHR32322:SF9">
    <property type="entry name" value="AMINO-ACID METABOLITE EFFLUX PUMP-RELATED"/>
    <property type="match status" value="1"/>
</dbReference>
<evidence type="ECO:0000256" key="3">
    <source>
        <dbReference type="ARBA" id="ARBA00022989"/>
    </source>
</evidence>
<evidence type="ECO:0000313" key="7">
    <source>
        <dbReference type="EMBL" id="CAA6828742.1"/>
    </source>
</evidence>
<reference evidence="7" key="1">
    <citation type="submission" date="2020-01" db="EMBL/GenBank/DDBJ databases">
        <authorList>
            <person name="Meier V. D."/>
            <person name="Meier V D."/>
        </authorList>
    </citation>
    <scope>NUCLEOTIDE SEQUENCE</scope>
    <source>
        <strain evidence="7">HLG_WM_MAG_09</strain>
    </source>
</reference>
<feature type="transmembrane region" description="Helical" evidence="5">
    <location>
        <begin position="262"/>
        <end position="281"/>
    </location>
</feature>
<dbReference type="Pfam" id="PF00892">
    <property type="entry name" value="EamA"/>
    <property type="match status" value="2"/>
</dbReference>
<keyword evidence="2 5" id="KW-0812">Transmembrane</keyword>
<dbReference type="EMBL" id="CACVAT010000474">
    <property type="protein sequence ID" value="CAA6828742.1"/>
    <property type="molecule type" value="Genomic_DNA"/>
</dbReference>
<dbReference type="SUPFAM" id="SSF103481">
    <property type="entry name" value="Multidrug resistance efflux transporter EmrE"/>
    <property type="match status" value="2"/>
</dbReference>
<name>A0A6S6UJ03_9GAMM</name>
<feature type="transmembrane region" description="Helical" evidence="5">
    <location>
        <begin position="141"/>
        <end position="158"/>
    </location>
</feature>
<feature type="transmembrane region" description="Helical" evidence="5">
    <location>
        <begin position="287"/>
        <end position="304"/>
    </location>
</feature>
<evidence type="ECO:0000259" key="6">
    <source>
        <dbReference type="Pfam" id="PF00892"/>
    </source>
</evidence>
<evidence type="ECO:0000256" key="4">
    <source>
        <dbReference type="ARBA" id="ARBA00023136"/>
    </source>
</evidence>